<dbReference type="GO" id="GO:0016838">
    <property type="term" value="F:carbon-oxygen lyase activity, acting on phosphates"/>
    <property type="evidence" value="ECO:0007669"/>
    <property type="project" value="InterPro"/>
</dbReference>
<evidence type="ECO:0000256" key="2">
    <source>
        <dbReference type="ARBA" id="ARBA00023239"/>
    </source>
</evidence>
<accession>A0A5N7APM3</accession>
<evidence type="ECO:0000313" key="3">
    <source>
        <dbReference type="EMBL" id="KAE8371807.1"/>
    </source>
</evidence>
<sequence>MGPRFSKPYLLKMTIHRKMRGTHEQTESILRTWLHNVGFDLQQAVRPFHTTLYAELEEWIMSQNLQEHQLSLIWKLLPACTSAADKWYPHASHQLKRYIALYTTFLLYVDDKAEQDLEQILSDLQRVSSGAHHGLHTLKCDDTVVNLWLELVATETGMFYGPYSTGVITKGLVDFMLGNTVEASVAAVLQLPAKFGHRVSKFVRDKTGAGEVYAHFIFPEHLAEESGHLPTYMPLIACMLDIIDDVNDILSFFKESVVGTEMNTNIMNRARTSCCSPHDVLKQLCRETTETIDVVSNVVEDNGVVGELWKDFINGYIMWHICEDRYRLKEIGLAMTE</sequence>
<proteinExistence type="inferred from homology"/>
<dbReference type="OrthoDB" id="2998174at2759"/>
<dbReference type="SUPFAM" id="SSF48576">
    <property type="entry name" value="Terpenoid synthases"/>
    <property type="match status" value="1"/>
</dbReference>
<reference evidence="3 4" key="1">
    <citation type="submission" date="2019-04" db="EMBL/GenBank/DDBJ databases">
        <title>Friends and foes A comparative genomics studyof 23 Aspergillus species from section Flavi.</title>
        <authorList>
            <consortium name="DOE Joint Genome Institute"/>
            <person name="Kjaerbolling I."/>
            <person name="Vesth T."/>
            <person name="Frisvad J.C."/>
            <person name="Nybo J.L."/>
            <person name="Theobald S."/>
            <person name="Kildgaard S."/>
            <person name="Isbrandt T."/>
            <person name="Kuo A."/>
            <person name="Sato A."/>
            <person name="Lyhne E.K."/>
            <person name="Kogle M.E."/>
            <person name="Wiebenga A."/>
            <person name="Kun R.S."/>
            <person name="Lubbers R.J."/>
            <person name="Makela M.R."/>
            <person name="Barry K."/>
            <person name="Chovatia M."/>
            <person name="Clum A."/>
            <person name="Daum C."/>
            <person name="Haridas S."/>
            <person name="He G."/>
            <person name="LaButti K."/>
            <person name="Lipzen A."/>
            <person name="Mondo S."/>
            <person name="Riley R."/>
            <person name="Salamov A."/>
            <person name="Simmons B.A."/>
            <person name="Magnuson J.K."/>
            <person name="Henrissat B."/>
            <person name="Mortensen U.H."/>
            <person name="Larsen T.O."/>
            <person name="Devries R.P."/>
            <person name="Grigoriev I.V."/>
            <person name="Machida M."/>
            <person name="Baker S.E."/>
            <person name="Andersen M.R."/>
        </authorList>
    </citation>
    <scope>NUCLEOTIDE SEQUENCE [LARGE SCALE GENOMIC DNA]</scope>
    <source>
        <strain evidence="3 4">IBT 29228</strain>
    </source>
</reference>
<evidence type="ECO:0000313" key="4">
    <source>
        <dbReference type="Proteomes" id="UP000326198"/>
    </source>
</evidence>
<organism evidence="3 4">
    <name type="scientific">Aspergillus bertholletiae</name>
    <dbReference type="NCBI Taxonomy" id="1226010"/>
    <lineage>
        <taxon>Eukaryota</taxon>
        <taxon>Fungi</taxon>
        <taxon>Dikarya</taxon>
        <taxon>Ascomycota</taxon>
        <taxon>Pezizomycotina</taxon>
        <taxon>Eurotiomycetes</taxon>
        <taxon>Eurotiomycetidae</taxon>
        <taxon>Eurotiales</taxon>
        <taxon>Aspergillaceae</taxon>
        <taxon>Aspergillus</taxon>
        <taxon>Aspergillus subgen. Circumdati</taxon>
    </lineage>
</organism>
<keyword evidence="4" id="KW-1185">Reference proteome</keyword>
<dbReference type="InterPro" id="IPR008949">
    <property type="entry name" value="Isoprenoid_synthase_dom_sf"/>
</dbReference>
<comment type="similarity">
    <text evidence="1">Belongs to the trichodiene synthase family.</text>
</comment>
<dbReference type="InterPro" id="IPR024652">
    <property type="entry name" value="Trichodiene_synth"/>
</dbReference>
<dbReference type="AlphaFoldDB" id="A0A5N7APM3"/>
<keyword evidence="2" id="KW-0456">Lyase</keyword>
<gene>
    <name evidence="3" type="ORF">BDV26DRAFT_298446</name>
</gene>
<dbReference type="Proteomes" id="UP000326198">
    <property type="component" value="Unassembled WGS sequence"/>
</dbReference>
<name>A0A5N7APM3_9EURO</name>
<dbReference type="Gene3D" id="1.10.600.10">
    <property type="entry name" value="Farnesyl Diphosphate Synthase"/>
    <property type="match status" value="1"/>
</dbReference>
<evidence type="ECO:0000256" key="1">
    <source>
        <dbReference type="ARBA" id="ARBA00007946"/>
    </source>
</evidence>
<dbReference type="Pfam" id="PF06330">
    <property type="entry name" value="TRI5"/>
    <property type="match status" value="1"/>
</dbReference>
<protein>
    <submittedName>
        <fullName evidence="3">Isoprenoid synthase domain-containing protein</fullName>
    </submittedName>
</protein>
<dbReference type="EMBL" id="ML736395">
    <property type="protein sequence ID" value="KAE8371807.1"/>
    <property type="molecule type" value="Genomic_DNA"/>
</dbReference>